<feature type="region of interest" description="Disordered" evidence="1">
    <location>
        <begin position="32"/>
        <end position="87"/>
    </location>
</feature>
<dbReference type="GeneID" id="43591361"/>
<proteinExistence type="predicted"/>
<protein>
    <submittedName>
        <fullName evidence="2">Uncharacterized protein</fullName>
    </submittedName>
</protein>
<name>A0A5M6BX83_9TREE</name>
<evidence type="ECO:0000313" key="2">
    <source>
        <dbReference type="EMBL" id="WWD18803.1"/>
    </source>
</evidence>
<keyword evidence="3" id="KW-1185">Reference proteome</keyword>
<dbReference type="AlphaFoldDB" id="A0A5M6BX83"/>
<reference evidence="2" key="2">
    <citation type="submission" date="2024-01" db="EMBL/GenBank/DDBJ databases">
        <title>Comparative genomics of Cryptococcus and Kwoniella reveals pathogenesis evolution and contrasting modes of karyotype evolution via chromosome fusion or intercentromeric recombination.</title>
        <authorList>
            <person name="Coelho M.A."/>
            <person name="David-Palma M."/>
            <person name="Shea T."/>
            <person name="Bowers K."/>
            <person name="McGinley-Smith S."/>
            <person name="Mohammad A.W."/>
            <person name="Gnirke A."/>
            <person name="Yurkov A.M."/>
            <person name="Nowrousian M."/>
            <person name="Sun S."/>
            <person name="Cuomo C.A."/>
            <person name="Heitman J."/>
        </authorList>
    </citation>
    <scope>NUCLEOTIDE SEQUENCE</scope>
    <source>
        <strain evidence="2">CBS 12478</strain>
    </source>
</reference>
<dbReference type="EMBL" id="CP144055">
    <property type="protein sequence ID" value="WWD18803.1"/>
    <property type="molecule type" value="Genomic_DNA"/>
</dbReference>
<dbReference type="RefSeq" id="XP_031858547.1">
    <property type="nucleotide sequence ID" value="XM_032007193.1"/>
</dbReference>
<sequence>MRVRLPPSVISTIESHLRPDFHPVLSLSTILNPVLDPNTTSTSRRRTRRTTSETSSNGGTSSAHADSSASYSSNVAGPSQPRVIRPTSDAIPLSVPHLLRHTAPQKHINAAHAYLSSDKFDPSSPTSLLRRQVTYSRFISTFLSHPSGLPAIRTLLSRSLSEGVPISTPTLTNILKSVLDSTSHITDRVAIIQSILPLLPDRLDLPLLDLLMRNVIRDTEADPAVVEKMIEDCLKLDGCSTAGGGREGWPWQVWDLVLLAHAKRGEFREAINLLAEFKQVVEKHINSHSPSNGETELSDDQKAAVCRAYTTVLNIWHSQDPNTKASRIPGGRVGSLVPRQLAKDLIGLLGGERPGLGFLNSWMKAERMAENWEAARKVWELIEGRGDERDSAQAGYALQREASVSGPGEEDVETSTSLVASKMETVDEGPNAISWINLYSLYLHPSSSDNLPPLRSSLRQLLSQSSQTNPNRNSSFSILSPPVIRSILKAIFHHHGSSGASAGEMVDLPCALLILRLVNSARNIELDRRTIDYLASGLMNTTRSFSESEKKRLGVWVAKRTSRKANGGRGGRRGWTKLGLDLEEWDTISAALHRVRVRTRTQAEGGVGKEGKVVEMIHLPMSIPIGRVNITNTSQSVTEGDIELADQQQQQQVVIASSNSELDTTTTTELVAPLITLLERTIVSLYRHEYSSTNDDGVEDGEILRQIMTRINEEVLPPSRRDRRRAKANREFRTVGN</sequence>
<dbReference type="KEGG" id="ksn:43591361"/>
<feature type="compositionally biased region" description="Low complexity" evidence="1">
    <location>
        <begin position="52"/>
        <end position="79"/>
    </location>
</feature>
<reference evidence="2" key="1">
    <citation type="submission" date="2017-08" db="EMBL/GenBank/DDBJ databases">
        <authorList>
            <person name="Cuomo C."/>
            <person name="Billmyre B."/>
            <person name="Heitman J."/>
        </authorList>
    </citation>
    <scope>NUCLEOTIDE SEQUENCE</scope>
    <source>
        <strain evidence="2">CBS 12478</strain>
    </source>
</reference>
<dbReference type="OrthoDB" id="2574792at2759"/>
<gene>
    <name evidence="2" type="ORF">CI109_103258</name>
</gene>
<evidence type="ECO:0000256" key="1">
    <source>
        <dbReference type="SAM" id="MobiDB-lite"/>
    </source>
</evidence>
<accession>A0A5M6BX83</accession>
<dbReference type="Proteomes" id="UP000322225">
    <property type="component" value="Chromosome 5"/>
</dbReference>
<evidence type="ECO:0000313" key="3">
    <source>
        <dbReference type="Proteomes" id="UP000322225"/>
    </source>
</evidence>
<organism evidence="2 3">
    <name type="scientific">Kwoniella shandongensis</name>
    <dbReference type="NCBI Taxonomy" id="1734106"/>
    <lineage>
        <taxon>Eukaryota</taxon>
        <taxon>Fungi</taxon>
        <taxon>Dikarya</taxon>
        <taxon>Basidiomycota</taxon>
        <taxon>Agaricomycotina</taxon>
        <taxon>Tremellomycetes</taxon>
        <taxon>Tremellales</taxon>
        <taxon>Cryptococcaceae</taxon>
        <taxon>Kwoniella</taxon>
    </lineage>
</organism>